<sequence>MYAVKGIIQKCKPKLVFIQETKLGEFRGNSVRKLWNQPNIEFACSPALGSSMYVRFNVFRVTDQFVFRRFIMLIGTFPSRNFRYGLVNVYGPAVDAEKSSFLDELLAFMKPWQIPWCIGRDFNMLLDPEEKLGQSLNTSLIEIFKAFVFEASIMDIPLQGVSIRGVTIGILPHLFGWTDS</sequence>
<dbReference type="InterPro" id="IPR036691">
    <property type="entry name" value="Endo/exonu/phosph_ase_sf"/>
</dbReference>
<name>A0ABR2GCR6_9ROSI</name>
<evidence type="ECO:0000313" key="2">
    <source>
        <dbReference type="Proteomes" id="UP001472677"/>
    </source>
</evidence>
<evidence type="ECO:0000313" key="1">
    <source>
        <dbReference type="EMBL" id="KAK8600711.1"/>
    </source>
</evidence>
<reference evidence="1 2" key="1">
    <citation type="journal article" date="2024" name="G3 (Bethesda)">
        <title>Genome assembly of Hibiscus sabdariffa L. provides insights into metabolisms of medicinal natural products.</title>
        <authorList>
            <person name="Kim T."/>
        </authorList>
    </citation>
    <scope>NUCLEOTIDE SEQUENCE [LARGE SCALE GENOMIC DNA]</scope>
    <source>
        <strain evidence="1">TK-2024</strain>
        <tissue evidence="1">Old leaves</tissue>
    </source>
</reference>
<evidence type="ECO:0008006" key="3">
    <source>
        <dbReference type="Google" id="ProtNLM"/>
    </source>
</evidence>
<proteinExistence type="predicted"/>
<dbReference type="Proteomes" id="UP001472677">
    <property type="component" value="Unassembled WGS sequence"/>
</dbReference>
<protein>
    <recommendedName>
        <fullName evidence="3">Endonuclease/exonuclease/phosphatase domain-containing protein</fullName>
    </recommendedName>
</protein>
<gene>
    <name evidence="1" type="ORF">V6N12_050562</name>
</gene>
<dbReference type="SUPFAM" id="SSF56219">
    <property type="entry name" value="DNase I-like"/>
    <property type="match status" value="1"/>
</dbReference>
<comment type="caution">
    <text evidence="1">The sequence shown here is derived from an EMBL/GenBank/DDBJ whole genome shotgun (WGS) entry which is preliminary data.</text>
</comment>
<accession>A0ABR2GCR6</accession>
<organism evidence="1 2">
    <name type="scientific">Hibiscus sabdariffa</name>
    <name type="common">roselle</name>
    <dbReference type="NCBI Taxonomy" id="183260"/>
    <lineage>
        <taxon>Eukaryota</taxon>
        <taxon>Viridiplantae</taxon>
        <taxon>Streptophyta</taxon>
        <taxon>Embryophyta</taxon>
        <taxon>Tracheophyta</taxon>
        <taxon>Spermatophyta</taxon>
        <taxon>Magnoliopsida</taxon>
        <taxon>eudicotyledons</taxon>
        <taxon>Gunneridae</taxon>
        <taxon>Pentapetalae</taxon>
        <taxon>rosids</taxon>
        <taxon>malvids</taxon>
        <taxon>Malvales</taxon>
        <taxon>Malvaceae</taxon>
        <taxon>Malvoideae</taxon>
        <taxon>Hibiscus</taxon>
    </lineage>
</organism>
<dbReference type="EMBL" id="JBBPBM010000001">
    <property type="protein sequence ID" value="KAK8600711.1"/>
    <property type="molecule type" value="Genomic_DNA"/>
</dbReference>
<keyword evidence="2" id="KW-1185">Reference proteome</keyword>
<dbReference type="Gene3D" id="3.60.10.10">
    <property type="entry name" value="Endonuclease/exonuclease/phosphatase"/>
    <property type="match status" value="1"/>
</dbReference>